<evidence type="ECO:0000313" key="9">
    <source>
        <dbReference type="Proteomes" id="UP000186868"/>
    </source>
</evidence>
<gene>
    <name evidence="8" type="ORF">NIES593_17195</name>
</gene>
<dbReference type="InterPro" id="IPR055342">
    <property type="entry name" value="MreC_beta-barrel_core"/>
</dbReference>
<dbReference type="PANTHER" id="PTHR34138:SF1">
    <property type="entry name" value="CELL SHAPE-DETERMINING PROTEIN MREC"/>
    <property type="match status" value="1"/>
</dbReference>
<feature type="coiled-coil region" evidence="5">
    <location>
        <begin position="58"/>
        <end position="92"/>
    </location>
</feature>
<dbReference type="GO" id="GO:0008360">
    <property type="term" value="P:regulation of cell shape"/>
    <property type="evidence" value="ECO:0007669"/>
    <property type="project" value="UniProtKB-KW"/>
</dbReference>
<keyword evidence="3" id="KW-0133">Cell shape</keyword>
<dbReference type="EMBL" id="MRCB01000024">
    <property type="protein sequence ID" value="OKH20987.1"/>
    <property type="molecule type" value="Genomic_DNA"/>
</dbReference>
<dbReference type="NCBIfam" id="TIGR00219">
    <property type="entry name" value="mreC"/>
    <property type="match status" value="1"/>
</dbReference>
<dbReference type="STRING" id="1921803.NIES593_17195"/>
<dbReference type="Gene3D" id="2.40.10.350">
    <property type="entry name" value="Rod shape-determining protein MreC, domain 2"/>
    <property type="match status" value="1"/>
</dbReference>
<sequence>MFAVRRVKWTRLGVQILLIFSVIGVAWLLRQTQGRAIQEIYSWIVRPFRSESASLVEKKLTDARIIELELRISELEQQNQQFKKLLGDFEKNKRSAIAAPIIGRSADDWWQQAILGRGSRDGIEKGFAVTGIGGLVGRVIEVTPHSSRVLLISDPNSRVGAIVTRSRSMGLIKGRGSQIAVMEFFEKVPDIRPGDTVSTSAVSQLFPAGLPIGRVQSVNLQKGPAPEATIIITAPIDSLEWALVHPFKSDLEPR</sequence>
<comment type="caution">
    <text evidence="8">The sequence shown here is derived from an EMBL/GenBank/DDBJ whole genome shotgun (WGS) entry which is preliminary data.</text>
</comment>
<keyword evidence="6" id="KW-0472">Membrane</keyword>
<feature type="domain" description="Rod shape-determining protein MreC beta-barrel core" evidence="7">
    <location>
        <begin position="101"/>
        <end position="244"/>
    </location>
</feature>
<dbReference type="Gene3D" id="2.40.10.340">
    <property type="entry name" value="Rod shape-determining protein MreC, domain 1"/>
    <property type="match status" value="1"/>
</dbReference>
<accession>A0A1U7HBL5</accession>
<dbReference type="NCBIfam" id="NF010527">
    <property type="entry name" value="PRK13922.6-2"/>
    <property type="match status" value="1"/>
</dbReference>
<dbReference type="InterPro" id="IPR042177">
    <property type="entry name" value="Cell/Rod_1"/>
</dbReference>
<evidence type="ECO:0000256" key="1">
    <source>
        <dbReference type="ARBA" id="ARBA00009369"/>
    </source>
</evidence>
<evidence type="ECO:0000259" key="7">
    <source>
        <dbReference type="Pfam" id="PF04085"/>
    </source>
</evidence>
<keyword evidence="5" id="KW-0175">Coiled coil</keyword>
<dbReference type="RefSeq" id="WP_073600751.1">
    <property type="nucleotide sequence ID" value="NZ_MRCB01000024.1"/>
</dbReference>
<protein>
    <recommendedName>
        <fullName evidence="2">Cell shape-determining protein MreC</fullName>
    </recommendedName>
    <alternativeName>
        <fullName evidence="4">Cell shape protein MreC</fullName>
    </alternativeName>
</protein>
<dbReference type="Proteomes" id="UP000186868">
    <property type="component" value="Unassembled WGS sequence"/>
</dbReference>
<keyword evidence="6" id="KW-0812">Transmembrane</keyword>
<feature type="transmembrane region" description="Helical" evidence="6">
    <location>
        <begin position="12"/>
        <end position="29"/>
    </location>
</feature>
<reference evidence="8 9" key="1">
    <citation type="submission" date="2016-11" db="EMBL/GenBank/DDBJ databases">
        <title>Draft Genome Sequences of Nine Cyanobacterial Strains from Diverse Habitats.</title>
        <authorList>
            <person name="Zhu T."/>
            <person name="Hou S."/>
            <person name="Lu X."/>
            <person name="Hess W.R."/>
        </authorList>
    </citation>
    <scope>NUCLEOTIDE SEQUENCE [LARGE SCALE GENOMIC DNA]</scope>
    <source>
        <strain evidence="8 9">NIES-593</strain>
    </source>
</reference>
<dbReference type="PANTHER" id="PTHR34138">
    <property type="entry name" value="CELL SHAPE-DETERMINING PROTEIN MREC"/>
    <property type="match status" value="1"/>
</dbReference>
<dbReference type="GO" id="GO:0005886">
    <property type="term" value="C:plasma membrane"/>
    <property type="evidence" value="ECO:0007669"/>
    <property type="project" value="TreeGrafter"/>
</dbReference>
<comment type="similarity">
    <text evidence="1">Belongs to the MreC family.</text>
</comment>
<evidence type="ECO:0000256" key="4">
    <source>
        <dbReference type="ARBA" id="ARBA00032089"/>
    </source>
</evidence>
<evidence type="ECO:0000256" key="3">
    <source>
        <dbReference type="ARBA" id="ARBA00022960"/>
    </source>
</evidence>
<dbReference type="Pfam" id="PF04085">
    <property type="entry name" value="MreC"/>
    <property type="match status" value="1"/>
</dbReference>
<evidence type="ECO:0000313" key="8">
    <source>
        <dbReference type="EMBL" id="OKH20987.1"/>
    </source>
</evidence>
<dbReference type="AlphaFoldDB" id="A0A1U7HBL5"/>
<keyword evidence="9" id="KW-1185">Reference proteome</keyword>
<dbReference type="InterPro" id="IPR007221">
    <property type="entry name" value="MreC"/>
</dbReference>
<organism evidence="8 9">
    <name type="scientific">Hydrococcus rivularis NIES-593</name>
    <dbReference type="NCBI Taxonomy" id="1921803"/>
    <lineage>
        <taxon>Bacteria</taxon>
        <taxon>Bacillati</taxon>
        <taxon>Cyanobacteriota</taxon>
        <taxon>Cyanophyceae</taxon>
        <taxon>Pleurocapsales</taxon>
        <taxon>Hydrococcaceae</taxon>
        <taxon>Hydrococcus</taxon>
    </lineage>
</organism>
<dbReference type="InterPro" id="IPR042175">
    <property type="entry name" value="Cell/Rod_MreC_2"/>
</dbReference>
<evidence type="ECO:0000256" key="6">
    <source>
        <dbReference type="SAM" id="Phobius"/>
    </source>
</evidence>
<name>A0A1U7HBL5_9CYAN</name>
<proteinExistence type="inferred from homology"/>
<keyword evidence="6" id="KW-1133">Transmembrane helix</keyword>
<dbReference type="OrthoDB" id="9792313at2"/>
<evidence type="ECO:0000256" key="2">
    <source>
        <dbReference type="ARBA" id="ARBA00013855"/>
    </source>
</evidence>
<evidence type="ECO:0000256" key="5">
    <source>
        <dbReference type="SAM" id="Coils"/>
    </source>
</evidence>